<name>L8HIP9_ACACF</name>
<evidence type="ECO:0000313" key="2">
    <source>
        <dbReference type="Proteomes" id="UP000011083"/>
    </source>
</evidence>
<accession>L8HIP9</accession>
<proteinExistence type="predicted"/>
<dbReference type="EMBL" id="KB007834">
    <property type="protein sequence ID" value="ELR24276.1"/>
    <property type="molecule type" value="Genomic_DNA"/>
</dbReference>
<organism evidence="1 2">
    <name type="scientific">Acanthamoeba castellanii (strain ATCC 30010 / Neff)</name>
    <dbReference type="NCBI Taxonomy" id="1257118"/>
    <lineage>
        <taxon>Eukaryota</taxon>
        <taxon>Amoebozoa</taxon>
        <taxon>Discosea</taxon>
        <taxon>Longamoebia</taxon>
        <taxon>Centramoebida</taxon>
        <taxon>Acanthamoebidae</taxon>
        <taxon>Acanthamoeba</taxon>
    </lineage>
</organism>
<sequence length="95" mass="10625">MTTHRVAGVSHTRPSHFVLSRHHRVDNPSPDGDGVEFIKLRADPADRAVGDLSKFQITSLNFLDGQVLKLWDVTNYTTATATYSPSTTWFQLVAR</sequence>
<dbReference type="Proteomes" id="UP000011083">
    <property type="component" value="Unassembled WGS sequence"/>
</dbReference>
<reference evidence="1 2" key="1">
    <citation type="journal article" date="2013" name="Genome Biol.">
        <title>Genome of Acanthamoeba castellanii highlights extensive lateral gene transfer and early evolution of tyrosine kinase signaling.</title>
        <authorList>
            <person name="Clarke M."/>
            <person name="Lohan A.J."/>
            <person name="Liu B."/>
            <person name="Lagkouvardos I."/>
            <person name="Roy S."/>
            <person name="Zafar N."/>
            <person name="Bertelli C."/>
            <person name="Schilde C."/>
            <person name="Kianianmomeni A."/>
            <person name="Burglin T.R."/>
            <person name="Frech C."/>
            <person name="Turcotte B."/>
            <person name="Kopec K.O."/>
            <person name="Synnott J.M."/>
            <person name="Choo C."/>
            <person name="Paponov I."/>
            <person name="Finkler A."/>
            <person name="Soon Heng Tan C."/>
            <person name="Hutchins A.P."/>
            <person name="Weinmeier T."/>
            <person name="Rattei T."/>
            <person name="Chu J.S."/>
            <person name="Gimenez G."/>
            <person name="Irimia M."/>
            <person name="Rigden D.J."/>
            <person name="Fitzpatrick D.A."/>
            <person name="Lorenzo-Morales J."/>
            <person name="Bateman A."/>
            <person name="Chiu C.H."/>
            <person name="Tang P."/>
            <person name="Hegemann P."/>
            <person name="Fromm H."/>
            <person name="Raoult D."/>
            <person name="Greub G."/>
            <person name="Miranda-Saavedra D."/>
            <person name="Chen N."/>
            <person name="Nash P."/>
            <person name="Ginger M.L."/>
            <person name="Horn M."/>
            <person name="Schaap P."/>
            <person name="Caler L."/>
            <person name="Loftus B."/>
        </authorList>
    </citation>
    <scope>NUCLEOTIDE SEQUENCE [LARGE SCALE GENOMIC DNA]</scope>
    <source>
        <strain evidence="1 2">Neff</strain>
    </source>
</reference>
<gene>
    <name evidence="1" type="ORF">ACA1_169740</name>
</gene>
<protein>
    <submittedName>
        <fullName evidence="1">Uncharacterized protein</fullName>
    </submittedName>
</protein>
<evidence type="ECO:0000313" key="1">
    <source>
        <dbReference type="EMBL" id="ELR24276.1"/>
    </source>
</evidence>
<dbReference type="GeneID" id="14925292"/>
<dbReference type="AlphaFoldDB" id="L8HIP9"/>
<dbReference type="VEuPathDB" id="AmoebaDB:ACA1_169740"/>
<dbReference type="RefSeq" id="XP_004353964.1">
    <property type="nucleotide sequence ID" value="XM_004353912.1"/>
</dbReference>
<dbReference type="KEGG" id="acan:ACA1_169740"/>
<keyword evidence="2" id="KW-1185">Reference proteome</keyword>